<dbReference type="OrthoDB" id="6160056at2759"/>
<reference evidence="11" key="1">
    <citation type="submission" date="2017-10" db="EMBL/GenBank/DDBJ databases">
        <title>Transcriptome Assembly of Sugarcane Aphid Adults.</title>
        <authorList>
            <person name="Scully E.D."/>
            <person name="Palmer N.A."/>
            <person name="Geib S.M."/>
            <person name="Sarath G."/>
            <person name="Sattler S.E."/>
        </authorList>
    </citation>
    <scope>NUCLEOTIDE SEQUENCE</scope>
    <source>
        <tissue evidence="11">Whole body</tissue>
    </source>
</reference>
<keyword evidence="3 9" id="KW-0812">Transmembrane</keyword>
<evidence type="ECO:0000256" key="6">
    <source>
        <dbReference type="ARBA" id="ARBA00023136"/>
    </source>
</evidence>
<gene>
    <name evidence="11" type="primary">TMEM123_1</name>
</gene>
<dbReference type="EMBL" id="GFXV01001907">
    <property type="protein sequence ID" value="MBW13712.1"/>
    <property type="molecule type" value="Transcribed_RNA"/>
</dbReference>
<name>A0A2H8TJ43_9HEMI</name>
<dbReference type="Pfam" id="PF05283">
    <property type="entry name" value="MGC-24"/>
    <property type="match status" value="1"/>
</dbReference>
<feature type="compositionally biased region" description="Basic and acidic residues" evidence="8">
    <location>
        <begin position="28"/>
        <end position="38"/>
    </location>
</feature>
<dbReference type="AlphaFoldDB" id="A0A2H8TJ43"/>
<comment type="subcellular location">
    <subcellularLocation>
        <location evidence="1">Membrane</location>
        <topology evidence="1">Single-pass type I membrane protein</topology>
    </subcellularLocation>
</comment>
<evidence type="ECO:0000256" key="8">
    <source>
        <dbReference type="SAM" id="MobiDB-lite"/>
    </source>
</evidence>
<organism evidence="11">
    <name type="scientific">Melanaphis sacchari</name>
    <dbReference type="NCBI Taxonomy" id="742174"/>
    <lineage>
        <taxon>Eukaryota</taxon>
        <taxon>Metazoa</taxon>
        <taxon>Ecdysozoa</taxon>
        <taxon>Arthropoda</taxon>
        <taxon>Hexapoda</taxon>
        <taxon>Insecta</taxon>
        <taxon>Pterygota</taxon>
        <taxon>Neoptera</taxon>
        <taxon>Paraneoptera</taxon>
        <taxon>Hemiptera</taxon>
        <taxon>Sternorrhyncha</taxon>
        <taxon>Aphidomorpha</taxon>
        <taxon>Aphidoidea</taxon>
        <taxon>Aphididae</taxon>
        <taxon>Aphidini</taxon>
        <taxon>Melanaphis</taxon>
    </lineage>
</organism>
<feature type="compositionally biased region" description="Polar residues" evidence="8">
    <location>
        <begin position="60"/>
        <end position="73"/>
    </location>
</feature>
<comment type="similarity">
    <text evidence="2">Belongs to the CD164 family.</text>
</comment>
<dbReference type="PROSITE" id="PS51257">
    <property type="entry name" value="PROKAR_LIPOPROTEIN"/>
    <property type="match status" value="1"/>
</dbReference>
<keyword evidence="5 9" id="KW-1133">Transmembrane helix</keyword>
<sequence>MVLLKTTLVVFLAVACVSAINPTVAKQSQDHAEHETDLPVKSIKPLSSGNNTVLIPPTTPTSVIQTSTNSSTIEVEPTKNSTTTTPAPTTTPTTTTTPLPTTSSTTTTPSPTTSSTTTTPSSSTTVSPNVTTAVPPTPEPSPARSWDGPSFLGGMVLAFGIVAVGFVGYRFFYLGRGGAYHTL</sequence>
<evidence type="ECO:0000313" key="11">
    <source>
        <dbReference type="EMBL" id="MBW13712.1"/>
    </source>
</evidence>
<evidence type="ECO:0000256" key="1">
    <source>
        <dbReference type="ARBA" id="ARBA00004479"/>
    </source>
</evidence>
<feature type="transmembrane region" description="Helical" evidence="9">
    <location>
        <begin position="151"/>
        <end position="172"/>
    </location>
</feature>
<evidence type="ECO:0000256" key="9">
    <source>
        <dbReference type="SAM" id="Phobius"/>
    </source>
</evidence>
<evidence type="ECO:0000256" key="10">
    <source>
        <dbReference type="SAM" id="SignalP"/>
    </source>
</evidence>
<dbReference type="PANTHER" id="PTHR11337">
    <property type="entry name" value="MUCIN/PORIMIN"/>
    <property type="match status" value="1"/>
</dbReference>
<dbReference type="GO" id="GO:0016020">
    <property type="term" value="C:membrane"/>
    <property type="evidence" value="ECO:0007669"/>
    <property type="project" value="UniProtKB-SubCell"/>
</dbReference>
<protein>
    <submittedName>
        <fullName evidence="11">Porimin</fullName>
    </submittedName>
</protein>
<dbReference type="InterPro" id="IPR007947">
    <property type="entry name" value="CD164_MGC24"/>
</dbReference>
<dbReference type="PANTHER" id="PTHR11337:SF8">
    <property type="entry name" value="VISGUN, ISOFORM E"/>
    <property type="match status" value="1"/>
</dbReference>
<feature type="region of interest" description="Disordered" evidence="8">
    <location>
        <begin position="24"/>
        <end position="145"/>
    </location>
</feature>
<feature type="signal peptide" evidence="10">
    <location>
        <begin position="1"/>
        <end position="19"/>
    </location>
</feature>
<evidence type="ECO:0000256" key="7">
    <source>
        <dbReference type="ARBA" id="ARBA00023180"/>
    </source>
</evidence>
<feature type="chain" id="PRO_5014176170" evidence="10">
    <location>
        <begin position="20"/>
        <end position="183"/>
    </location>
</feature>
<evidence type="ECO:0000256" key="4">
    <source>
        <dbReference type="ARBA" id="ARBA00022729"/>
    </source>
</evidence>
<dbReference type="GO" id="GO:0031410">
    <property type="term" value="C:cytoplasmic vesicle"/>
    <property type="evidence" value="ECO:0007669"/>
    <property type="project" value="TreeGrafter"/>
</dbReference>
<accession>A0A2H8TJ43</accession>
<feature type="compositionally biased region" description="Low complexity" evidence="8">
    <location>
        <begin position="81"/>
        <end position="134"/>
    </location>
</feature>
<keyword evidence="4 10" id="KW-0732">Signal</keyword>
<proteinExistence type="inferred from homology"/>
<evidence type="ECO:0000256" key="5">
    <source>
        <dbReference type="ARBA" id="ARBA00022989"/>
    </source>
</evidence>
<keyword evidence="7" id="KW-0325">Glycoprotein</keyword>
<keyword evidence="6 9" id="KW-0472">Membrane</keyword>
<evidence type="ECO:0000256" key="2">
    <source>
        <dbReference type="ARBA" id="ARBA00005341"/>
    </source>
</evidence>
<evidence type="ECO:0000256" key="3">
    <source>
        <dbReference type="ARBA" id="ARBA00022692"/>
    </source>
</evidence>